<reference evidence="2 3" key="1">
    <citation type="journal article" date="2018" name="IMA Fungus">
        <title>IMA Genome-F 9: Draft genome sequence of Annulohypoxylon stygium, Aspergillus mulundensis, Berkeleyomyces basicola (syn. Thielaviopsis basicola), Ceratocystis smalleyi, two Cercospora beticola strains, Coleophoma cylindrospora, Fusarium fracticaudum, Phialophora cf. hyalina, and Morchella septimelata.</title>
        <authorList>
            <person name="Wingfield B.D."/>
            <person name="Bills G.F."/>
            <person name="Dong Y."/>
            <person name="Huang W."/>
            <person name="Nel W.J."/>
            <person name="Swalarsk-Parry B.S."/>
            <person name="Vaghefi N."/>
            <person name="Wilken P.M."/>
            <person name="An Z."/>
            <person name="de Beer Z.W."/>
            <person name="De Vos L."/>
            <person name="Chen L."/>
            <person name="Duong T.A."/>
            <person name="Gao Y."/>
            <person name="Hammerbacher A."/>
            <person name="Kikkert J.R."/>
            <person name="Li Y."/>
            <person name="Li H."/>
            <person name="Li K."/>
            <person name="Li Q."/>
            <person name="Liu X."/>
            <person name="Ma X."/>
            <person name="Naidoo K."/>
            <person name="Pethybridge S.J."/>
            <person name="Sun J."/>
            <person name="Steenkamp E.T."/>
            <person name="van der Nest M.A."/>
            <person name="van Wyk S."/>
            <person name="Wingfield M.J."/>
            <person name="Xiong C."/>
            <person name="Yue Q."/>
            <person name="Zhang X."/>
        </authorList>
    </citation>
    <scope>NUCLEOTIDE SEQUENCE [LARGE SCALE GENOMIC DNA]</scope>
    <source>
        <strain evidence="2 3">BP5796</strain>
    </source>
</reference>
<protein>
    <submittedName>
        <fullName evidence="2">Uncharacterized protein</fullName>
    </submittedName>
</protein>
<proteinExistence type="predicted"/>
<feature type="region of interest" description="Disordered" evidence="1">
    <location>
        <begin position="34"/>
        <end position="109"/>
    </location>
</feature>
<dbReference type="Proteomes" id="UP000256328">
    <property type="component" value="Unassembled WGS sequence"/>
</dbReference>
<sequence>MAVKPKISIPQSPSFEALVPKSATHRREIQLQKARAVSASARTHESKRKHGKDQQPIRQRVSTEQKLSYGIGGAGNIRKPSEVIYPIRPTLSNSEPSNSTPEEHRRGGIMAFFSKRSTAALAVAS</sequence>
<dbReference type="AlphaFoldDB" id="A0A3D8RI77"/>
<feature type="compositionally biased region" description="Low complexity" evidence="1">
    <location>
        <begin position="89"/>
        <end position="100"/>
    </location>
</feature>
<dbReference type="EMBL" id="PDLN01000010">
    <property type="protein sequence ID" value="RDW73759.1"/>
    <property type="molecule type" value="Genomic_DNA"/>
</dbReference>
<gene>
    <name evidence="2" type="ORF">BP5796_07201</name>
</gene>
<evidence type="ECO:0000313" key="2">
    <source>
        <dbReference type="EMBL" id="RDW73759.1"/>
    </source>
</evidence>
<organism evidence="2 3">
    <name type="scientific">Coleophoma crateriformis</name>
    <dbReference type="NCBI Taxonomy" id="565419"/>
    <lineage>
        <taxon>Eukaryota</taxon>
        <taxon>Fungi</taxon>
        <taxon>Dikarya</taxon>
        <taxon>Ascomycota</taxon>
        <taxon>Pezizomycotina</taxon>
        <taxon>Leotiomycetes</taxon>
        <taxon>Helotiales</taxon>
        <taxon>Dermateaceae</taxon>
        <taxon>Coleophoma</taxon>
    </lineage>
</organism>
<evidence type="ECO:0000256" key="1">
    <source>
        <dbReference type="SAM" id="MobiDB-lite"/>
    </source>
</evidence>
<dbReference type="OrthoDB" id="4772806at2759"/>
<keyword evidence="3" id="KW-1185">Reference proteome</keyword>
<comment type="caution">
    <text evidence="2">The sequence shown here is derived from an EMBL/GenBank/DDBJ whole genome shotgun (WGS) entry which is preliminary data.</text>
</comment>
<evidence type="ECO:0000313" key="3">
    <source>
        <dbReference type="Proteomes" id="UP000256328"/>
    </source>
</evidence>
<accession>A0A3D8RI77</accession>
<feature type="compositionally biased region" description="Polar residues" evidence="1">
    <location>
        <begin position="56"/>
        <end position="66"/>
    </location>
</feature>
<name>A0A3D8RI77_9HELO</name>